<proteinExistence type="predicted"/>
<evidence type="ECO:0000313" key="2">
    <source>
        <dbReference type="EMBL" id="AWR20751.1"/>
    </source>
</evidence>
<gene>
    <name evidence="2" type="ORF">AURMO_00131</name>
</gene>
<dbReference type="AlphaFoldDB" id="A0A2Z3RVU6"/>
<feature type="transmembrane region" description="Helical" evidence="1">
    <location>
        <begin position="79"/>
        <end position="105"/>
    </location>
</feature>
<protein>
    <recommendedName>
        <fullName evidence="4">DUF3180 domain-containing protein</fullName>
    </recommendedName>
</protein>
<keyword evidence="1" id="KW-1133">Transmembrane helix</keyword>
<reference evidence="2 3" key="1">
    <citation type="submission" date="2017-10" db="EMBL/GenBank/DDBJ databases">
        <title>Genome of an Actinobacterium that displays light-enhanced growth.</title>
        <authorList>
            <person name="Maresca J.A."/>
            <person name="Hempel P."/>
            <person name="Shevchenko O."/>
            <person name="Miller K.J."/>
            <person name="Hahn M.W."/>
        </authorList>
    </citation>
    <scope>NUCLEOTIDE SEQUENCE [LARGE SCALE GENOMIC DNA]</scope>
    <source>
        <strain evidence="2 3">MWH-Mo1</strain>
    </source>
</reference>
<accession>A0A2Z3RVU6</accession>
<name>A0A2Z3RVU6_9MICO</name>
<feature type="transmembrane region" description="Helical" evidence="1">
    <location>
        <begin position="7"/>
        <end position="27"/>
    </location>
</feature>
<evidence type="ECO:0008006" key="4">
    <source>
        <dbReference type="Google" id="ProtNLM"/>
    </source>
</evidence>
<dbReference type="InterPro" id="IPR021517">
    <property type="entry name" value="DUF3180"/>
</dbReference>
<keyword evidence="3" id="KW-1185">Reference proteome</keyword>
<dbReference type="OrthoDB" id="5125751at2"/>
<sequence length="160" mass="16693">MKRTTPAPLIGLFLIGGVAAYLLELIVQSRGGFIYVPPLSLAFTLFVVAIAVVLMAIPIRRWVTGKRKEPIDGLYASRVVALAKASSYSGSLLLGLGAGVIVYLFGRPIAPSGAILTNVIAQLGAAALLIVAGLIAEWLCVLPPDDLDKNDKEVAGEPAA</sequence>
<feature type="transmembrane region" description="Helical" evidence="1">
    <location>
        <begin position="39"/>
        <end position="59"/>
    </location>
</feature>
<keyword evidence="1" id="KW-0472">Membrane</keyword>
<evidence type="ECO:0000256" key="1">
    <source>
        <dbReference type="SAM" id="Phobius"/>
    </source>
</evidence>
<dbReference type="Pfam" id="PF11377">
    <property type="entry name" value="DUF3180"/>
    <property type="match status" value="1"/>
</dbReference>
<dbReference type="KEGG" id="aum:AURMO_00131"/>
<feature type="transmembrane region" description="Helical" evidence="1">
    <location>
        <begin position="120"/>
        <end position="142"/>
    </location>
</feature>
<keyword evidence="1" id="KW-0812">Transmembrane</keyword>
<dbReference type="Proteomes" id="UP000246894">
    <property type="component" value="Chromosome"/>
</dbReference>
<evidence type="ECO:0000313" key="3">
    <source>
        <dbReference type="Proteomes" id="UP000246894"/>
    </source>
</evidence>
<dbReference type="RefSeq" id="WP_110232673.1">
    <property type="nucleotide sequence ID" value="NZ_CP023994.1"/>
</dbReference>
<organism evidence="2 3">
    <name type="scientific">Aurantimicrobium photophilum</name>
    <dbReference type="NCBI Taxonomy" id="1987356"/>
    <lineage>
        <taxon>Bacteria</taxon>
        <taxon>Bacillati</taxon>
        <taxon>Actinomycetota</taxon>
        <taxon>Actinomycetes</taxon>
        <taxon>Micrococcales</taxon>
        <taxon>Microbacteriaceae</taxon>
        <taxon>Aurantimicrobium</taxon>
    </lineage>
</organism>
<dbReference type="EMBL" id="CP023994">
    <property type="protein sequence ID" value="AWR20751.1"/>
    <property type="molecule type" value="Genomic_DNA"/>
</dbReference>